<dbReference type="AlphaFoldDB" id="A0A6I7HUC4"/>
<dbReference type="RefSeq" id="WP_342634908.1">
    <property type="nucleotide sequence ID" value="NZ_QPIX01000001.1"/>
</dbReference>
<accession>A0A6I7HUC4</accession>
<feature type="signal peptide" evidence="1">
    <location>
        <begin position="1"/>
        <end position="18"/>
    </location>
</feature>
<organism evidence="2 3">
    <name type="scientific">Ciceribacter lividus</name>
    <dbReference type="NCBI Taxonomy" id="1197950"/>
    <lineage>
        <taxon>Bacteria</taxon>
        <taxon>Pseudomonadati</taxon>
        <taxon>Pseudomonadota</taxon>
        <taxon>Alphaproteobacteria</taxon>
        <taxon>Hyphomicrobiales</taxon>
        <taxon>Rhizobiaceae</taxon>
        <taxon>Ciceribacter</taxon>
    </lineage>
</organism>
<dbReference type="Proteomes" id="UP000252582">
    <property type="component" value="Unassembled WGS sequence"/>
</dbReference>
<reference evidence="2 3" key="1">
    <citation type="submission" date="2018-07" db="EMBL/GenBank/DDBJ databases">
        <title>Genomic Encyclopedia of Type Strains, Phase IV (KMG-IV): sequencing the most valuable type-strain genomes for metagenomic binning, comparative biology and taxonomic classification.</title>
        <authorList>
            <person name="Goeker M."/>
        </authorList>
    </citation>
    <scope>NUCLEOTIDE SEQUENCE [LARGE SCALE GENOMIC DNA]</scope>
    <source>
        <strain evidence="2 3">DSM 25528</strain>
    </source>
</reference>
<feature type="chain" id="PRO_5026306734" evidence="1">
    <location>
        <begin position="19"/>
        <end position="244"/>
    </location>
</feature>
<gene>
    <name evidence="2" type="ORF">DFR48_101587</name>
</gene>
<evidence type="ECO:0000313" key="2">
    <source>
        <dbReference type="EMBL" id="RCW28572.1"/>
    </source>
</evidence>
<dbReference type="InterPro" id="IPR018725">
    <property type="entry name" value="DUF2259_secreted"/>
</dbReference>
<name>A0A6I7HUC4_9HYPH</name>
<keyword evidence="3" id="KW-1185">Reference proteome</keyword>
<dbReference type="Pfam" id="PF10016">
    <property type="entry name" value="DUF2259"/>
    <property type="match status" value="1"/>
</dbReference>
<protein>
    <submittedName>
        <fullName evidence="2">Putative secreted protein</fullName>
    </submittedName>
</protein>
<proteinExistence type="predicted"/>
<comment type="caution">
    <text evidence="2">The sequence shown here is derived from an EMBL/GenBank/DDBJ whole genome shotgun (WGS) entry which is preliminary data.</text>
</comment>
<dbReference type="EMBL" id="QPIX01000001">
    <property type="protein sequence ID" value="RCW28572.1"/>
    <property type="molecule type" value="Genomic_DNA"/>
</dbReference>
<sequence>MKGLWGSLAGLTAGFALAATSAAAGDIAGFRSIGFSGDGKVYAFEEYGIQDGSGFPYSNIYFLDTVKDAYLSGTPIRVRIDDEQAGLGAARAEAAKKASPLIESNGLADEPGQVVTFNPMTEVDSDPHRLRYLPFPSDPPFGKPYALVLEEYALPSPPACKDIVEEVRGFRLRLTERDGAALDDLVHEDDHLPASRNCATGYRLAGVVTHTPPGAPPVHMALVLVLSFGFEGRDGRWIAVPVHP</sequence>
<keyword evidence="1" id="KW-0732">Signal</keyword>
<evidence type="ECO:0000313" key="3">
    <source>
        <dbReference type="Proteomes" id="UP000252582"/>
    </source>
</evidence>
<evidence type="ECO:0000256" key="1">
    <source>
        <dbReference type="SAM" id="SignalP"/>
    </source>
</evidence>